<evidence type="ECO:0000256" key="1">
    <source>
        <dbReference type="ARBA" id="ARBA00004141"/>
    </source>
</evidence>
<keyword evidence="5" id="KW-0406">Ion transport</keyword>
<evidence type="ECO:0000256" key="3">
    <source>
        <dbReference type="ARBA" id="ARBA00022692"/>
    </source>
</evidence>
<proteinExistence type="predicted"/>
<dbReference type="Gene3D" id="1.10.287.70">
    <property type="match status" value="1"/>
</dbReference>
<keyword evidence="3 8" id="KW-0812">Transmembrane</keyword>
<keyword evidence="6 8" id="KW-0472">Membrane</keyword>
<accession>A0A845DYJ9</accession>
<reference evidence="10 11" key="1">
    <citation type="submission" date="2019-11" db="EMBL/GenBank/DDBJ databases">
        <title>Genome sequences of 17 halophilic strains isolated from different environments.</title>
        <authorList>
            <person name="Furrow R.E."/>
        </authorList>
    </citation>
    <scope>NUCLEOTIDE SEQUENCE [LARGE SCALE GENOMIC DNA]</scope>
    <source>
        <strain evidence="10 11">22511_23_Filter</strain>
    </source>
</reference>
<dbReference type="SUPFAM" id="SSF81324">
    <property type="entry name" value="Voltage-gated potassium channels"/>
    <property type="match status" value="1"/>
</dbReference>
<dbReference type="InterPro" id="IPR028325">
    <property type="entry name" value="VG_K_chnl"/>
</dbReference>
<organism evidence="10 11">
    <name type="scientific">Halobacillus litoralis</name>
    <dbReference type="NCBI Taxonomy" id="45668"/>
    <lineage>
        <taxon>Bacteria</taxon>
        <taxon>Bacillati</taxon>
        <taxon>Bacillota</taxon>
        <taxon>Bacilli</taxon>
        <taxon>Bacillales</taxon>
        <taxon>Bacillaceae</taxon>
        <taxon>Halobacillus</taxon>
    </lineage>
</organism>
<keyword evidence="2" id="KW-0813">Transport</keyword>
<dbReference type="GO" id="GO:0008076">
    <property type="term" value="C:voltage-gated potassium channel complex"/>
    <property type="evidence" value="ECO:0007669"/>
    <property type="project" value="InterPro"/>
</dbReference>
<evidence type="ECO:0000313" key="11">
    <source>
        <dbReference type="Proteomes" id="UP000460949"/>
    </source>
</evidence>
<feature type="transmembrane region" description="Helical" evidence="8">
    <location>
        <begin position="32"/>
        <end position="52"/>
    </location>
</feature>
<keyword evidence="7 10" id="KW-0407">Ion channel</keyword>
<dbReference type="GO" id="GO:0001508">
    <property type="term" value="P:action potential"/>
    <property type="evidence" value="ECO:0007669"/>
    <property type="project" value="TreeGrafter"/>
</dbReference>
<evidence type="ECO:0000256" key="6">
    <source>
        <dbReference type="ARBA" id="ARBA00023136"/>
    </source>
</evidence>
<dbReference type="InterPro" id="IPR013099">
    <property type="entry name" value="K_chnl_dom"/>
</dbReference>
<feature type="transmembrane region" description="Helical" evidence="8">
    <location>
        <begin position="115"/>
        <end position="133"/>
    </location>
</feature>
<dbReference type="Gene3D" id="1.20.5.110">
    <property type="match status" value="1"/>
</dbReference>
<evidence type="ECO:0000256" key="4">
    <source>
        <dbReference type="ARBA" id="ARBA00022989"/>
    </source>
</evidence>
<sequence length="249" mass="28676">MTVKKWAVLYETLLLTLALLSVMYLWSDHPAAIFLDRFVWMLFFTDVTIRILRSENKLQYIRKHPLEVIAAIPLESIFQLARAARLFRLLRMLLIVRRHFPHLLKILRTNGLDRVLLFSSVMLFASSVIIRHAEDNIDSYADGLWWSIVTVTTVGYGDIAPSTLSGRLVAIFLMIIGIGLIGMLTGSITTYFVKKPKEGHHTIRYIQSELDRYDELSSKEGERIVFLLQEVNEEQAGRKDQKENGGRRV</sequence>
<evidence type="ECO:0000259" key="9">
    <source>
        <dbReference type="Pfam" id="PF07885"/>
    </source>
</evidence>
<dbReference type="AlphaFoldDB" id="A0A845DYJ9"/>
<comment type="subcellular location">
    <subcellularLocation>
        <location evidence="1">Membrane</location>
        <topology evidence="1">Multi-pass membrane protein</topology>
    </subcellularLocation>
</comment>
<feature type="transmembrane region" description="Helical" evidence="8">
    <location>
        <begin position="7"/>
        <end position="26"/>
    </location>
</feature>
<dbReference type="RefSeq" id="WP_160834983.1">
    <property type="nucleotide sequence ID" value="NZ_WMET01000001.1"/>
</dbReference>
<name>A0A845DYJ9_9BACI</name>
<gene>
    <name evidence="10" type="ORF">GLW04_01405</name>
</gene>
<dbReference type="InterPro" id="IPR027359">
    <property type="entry name" value="Volt_channel_dom_sf"/>
</dbReference>
<dbReference type="PANTHER" id="PTHR11537">
    <property type="entry name" value="VOLTAGE-GATED POTASSIUM CHANNEL"/>
    <property type="match status" value="1"/>
</dbReference>
<evidence type="ECO:0000256" key="7">
    <source>
        <dbReference type="ARBA" id="ARBA00023303"/>
    </source>
</evidence>
<evidence type="ECO:0000256" key="8">
    <source>
        <dbReference type="SAM" id="Phobius"/>
    </source>
</evidence>
<dbReference type="EMBL" id="WMET01000001">
    <property type="protein sequence ID" value="MYL18524.1"/>
    <property type="molecule type" value="Genomic_DNA"/>
</dbReference>
<comment type="caution">
    <text evidence="10">The sequence shown here is derived from an EMBL/GenBank/DDBJ whole genome shotgun (WGS) entry which is preliminary data.</text>
</comment>
<feature type="transmembrane region" description="Helical" evidence="8">
    <location>
        <begin position="168"/>
        <end position="193"/>
    </location>
</feature>
<evidence type="ECO:0000256" key="2">
    <source>
        <dbReference type="ARBA" id="ARBA00022448"/>
    </source>
</evidence>
<protein>
    <submittedName>
        <fullName evidence="10">Two pore domain potassium channel family protein</fullName>
    </submittedName>
</protein>
<evidence type="ECO:0000256" key="5">
    <source>
        <dbReference type="ARBA" id="ARBA00023065"/>
    </source>
</evidence>
<dbReference type="Pfam" id="PF07885">
    <property type="entry name" value="Ion_trans_2"/>
    <property type="match status" value="1"/>
</dbReference>
<keyword evidence="4 8" id="KW-1133">Transmembrane helix</keyword>
<dbReference type="GO" id="GO:0005249">
    <property type="term" value="F:voltage-gated potassium channel activity"/>
    <property type="evidence" value="ECO:0007669"/>
    <property type="project" value="InterPro"/>
</dbReference>
<evidence type="ECO:0000313" key="10">
    <source>
        <dbReference type="EMBL" id="MYL18524.1"/>
    </source>
</evidence>
<dbReference type="Proteomes" id="UP000460949">
    <property type="component" value="Unassembled WGS sequence"/>
</dbReference>
<dbReference type="PANTHER" id="PTHR11537:SF254">
    <property type="entry name" value="POTASSIUM VOLTAGE-GATED CHANNEL PROTEIN SHAB"/>
    <property type="match status" value="1"/>
</dbReference>
<feature type="domain" description="Potassium channel" evidence="9">
    <location>
        <begin position="121"/>
        <end position="193"/>
    </location>
</feature>
<dbReference type="Gene3D" id="1.20.120.350">
    <property type="entry name" value="Voltage-gated potassium channels. Chain C"/>
    <property type="match status" value="1"/>
</dbReference>